<dbReference type="GeneID" id="39846621"/>
<protein>
    <submittedName>
        <fullName evidence="2">Uncharacterized protein</fullName>
    </submittedName>
</protein>
<accession>A0A4D6HAD1</accession>
<sequence length="120" mass="12432">MYGNLSGGNGVTSDEPALTPDQRRELRRDLASVAARTRELLPGDFVVGSELRSGTSGLEATIAVQPPVGSIVSAGYAPTGEDEDVSIADDEREDLAMGLAASAALQVKQSFPDDESPAAQ</sequence>
<dbReference type="InterPro" id="IPR043835">
    <property type="entry name" value="DUF5811"/>
</dbReference>
<keyword evidence="3" id="KW-1185">Reference proteome</keyword>
<dbReference type="RefSeq" id="WP_049993532.1">
    <property type="nucleotide sequence ID" value="NZ_CP031310.1"/>
</dbReference>
<dbReference type="KEGG" id="hsn:DV733_02100"/>
<feature type="region of interest" description="Disordered" evidence="1">
    <location>
        <begin position="1"/>
        <end position="25"/>
    </location>
</feature>
<gene>
    <name evidence="2" type="ORF">DV733_02100</name>
</gene>
<dbReference type="OrthoDB" id="201266at2157"/>
<feature type="compositionally biased region" description="Gly residues" evidence="1">
    <location>
        <begin position="1"/>
        <end position="10"/>
    </location>
</feature>
<dbReference type="AlphaFoldDB" id="A0A4D6HAD1"/>
<evidence type="ECO:0000313" key="2">
    <source>
        <dbReference type="EMBL" id="QCC50088.1"/>
    </source>
</evidence>
<name>A0A4D6HAD1_9EURY</name>
<evidence type="ECO:0000313" key="3">
    <source>
        <dbReference type="Proteomes" id="UP000296706"/>
    </source>
</evidence>
<organism evidence="2 3">
    <name type="scientific">Halapricum salinum</name>
    <dbReference type="NCBI Taxonomy" id="1457250"/>
    <lineage>
        <taxon>Archaea</taxon>
        <taxon>Methanobacteriati</taxon>
        <taxon>Methanobacteriota</taxon>
        <taxon>Stenosarchaea group</taxon>
        <taxon>Halobacteria</taxon>
        <taxon>Halobacteriales</taxon>
        <taxon>Haloarculaceae</taxon>
        <taxon>Halapricum</taxon>
    </lineage>
</organism>
<dbReference type="Pfam" id="PF19128">
    <property type="entry name" value="DUF5811"/>
    <property type="match status" value="1"/>
</dbReference>
<evidence type="ECO:0000256" key="1">
    <source>
        <dbReference type="SAM" id="MobiDB-lite"/>
    </source>
</evidence>
<dbReference type="Proteomes" id="UP000296706">
    <property type="component" value="Chromosome"/>
</dbReference>
<proteinExistence type="predicted"/>
<dbReference type="EMBL" id="CP031310">
    <property type="protein sequence ID" value="QCC50088.1"/>
    <property type="molecule type" value="Genomic_DNA"/>
</dbReference>
<reference evidence="2 3" key="1">
    <citation type="journal article" date="2019" name="Nat. Commun.">
        <title>A new type of DNA phosphorothioation-based antiviral system in archaea.</title>
        <authorList>
            <person name="Xiong L."/>
            <person name="Liu S."/>
            <person name="Chen S."/>
            <person name="Xiao Y."/>
            <person name="Zhu B."/>
            <person name="Gao Y."/>
            <person name="Zhang Y."/>
            <person name="Chen B."/>
            <person name="Luo J."/>
            <person name="Deng Z."/>
            <person name="Chen X."/>
            <person name="Wang L."/>
            <person name="Chen S."/>
        </authorList>
    </citation>
    <scope>NUCLEOTIDE SEQUENCE [LARGE SCALE GENOMIC DNA]</scope>
    <source>
        <strain evidence="2 3">CBA1105</strain>
    </source>
</reference>